<feature type="transmembrane region" description="Helical" evidence="6">
    <location>
        <begin position="197"/>
        <end position="216"/>
    </location>
</feature>
<feature type="transmembrane region" description="Helical" evidence="6">
    <location>
        <begin position="302"/>
        <end position="323"/>
    </location>
</feature>
<dbReference type="Gene3D" id="1.20.1720.10">
    <property type="entry name" value="Multidrug resistance protein D"/>
    <property type="match status" value="1"/>
</dbReference>
<feature type="transmembrane region" description="Helical" evidence="6">
    <location>
        <begin position="79"/>
        <end position="103"/>
    </location>
</feature>
<feature type="transmembrane region" description="Helical" evidence="6">
    <location>
        <begin position="12"/>
        <end position="39"/>
    </location>
</feature>
<dbReference type="EMBL" id="BAYM01000064">
    <property type="protein sequence ID" value="GAN36300.1"/>
    <property type="molecule type" value="Genomic_DNA"/>
</dbReference>
<evidence type="ECO:0000313" key="8">
    <source>
        <dbReference type="EMBL" id="GAN36300.1"/>
    </source>
</evidence>
<feature type="transmembrane region" description="Helical" evidence="6">
    <location>
        <begin position="51"/>
        <end position="67"/>
    </location>
</feature>
<accession>A0A0C9NWI5</accession>
<reference evidence="9" key="1">
    <citation type="submission" date="2014-05" db="EMBL/GenBank/DDBJ databases">
        <title>Whole genome sequencing of Lactobacillus casei NRIC0644.</title>
        <authorList>
            <person name="Atarashi H."/>
            <person name="Yoshida Y."/>
            <person name="Fujimura S."/>
            <person name="Tanaka N."/>
            <person name="Shiwa Y."/>
            <person name="Yoshikawa H."/>
            <person name="Okada S."/>
            <person name="Nakagawa J."/>
        </authorList>
    </citation>
    <scope>NUCLEOTIDE SEQUENCE [LARGE SCALE GENOMIC DNA]</scope>
    <source>
        <strain evidence="9">NRIC0644</strain>
    </source>
</reference>
<feature type="transmembrane region" description="Helical" evidence="6">
    <location>
        <begin position="330"/>
        <end position="349"/>
    </location>
</feature>
<feature type="transmembrane region" description="Helical" evidence="6">
    <location>
        <begin position="228"/>
        <end position="246"/>
    </location>
</feature>
<dbReference type="InterPro" id="IPR036259">
    <property type="entry name" value="MFS_trans_sf"/>
</dbReference>
<keyword evidence="4 6" id="KW-1133">Transmembrane helix</keyword>
<feature type="transmembrane region" description="Helical" evidence="6">
    <location>
        <begin position="109"/>
        <end position="132"/>
    </location>
</feature>
<protein>
    <submittedName>
        <fullName evidence="8">Permease of the major facilitator superfamily protein</fullName>
    </submittedName>
</protein>
<sequence length="473" mass="50475">MQRSETAPKRWWLLVALGFFAFMTNLDGSIVNIAVPIMAKDLKVPASQMEWTVSLYLIVLSALLLPFGKLGDRIGKQRIFKWGTGTFVLGSLMAGINLGFNFLMLARMIQALGGAMTLANTYGIVTSTFALAERGRAMGVVSTFVALGGVAGPSLGGLILAHFSWPMIFLINVPIGLIALGVSLWSMNNGIPQRGTYDGWGMILQATAIASGFWGLNLAQQSGFDDPVVLSTLALAVVALIAFIVFEQRQQTPLLPLRIFRVRIFTLGVVTVFFIFMVQFFSTVLMPFYLEDARGLTPGTAGTLLSLYPLMMVFFAPFGGWLADKWNVPAVALLGSIFIAVGSLIGATLKLNAPLTIYIISTLLVGIGSGLFQSPIGDVVMSVVPKNQLGIAGSFNALARNLGMVSGTAVATTVLFGTMSQLAGSRVTNYPTAHPEFFISGLQVAMIVAAVLAILGAIAIGLTIKPWQAHEKN</sequence>
<dbReference type="GeneID" id="57091418"/>
<feature type="domain" description="Major facilitator superfamily (MFS) profile" evidence="7">
    <location>
        <begin position="13"/>
        <end position="468"/>
    </location>
</feature>
<dbReference type="RefSeq" id="WP_003568228.1">
    <property type="nucleotide sequence ID" value="NZ_BAYM01000064.1"/>
</dbReference>
<evidence type="ECO:0000256" key="3">
    <source>
        <dbReference type="ARBA" id="ARBA00022692"/>
    </source>
</evidence>
<dbReference type="InterPro" id="IPR011701">
    <property type="entry name" value="MFS"/>
</dbReference>
<evidence type="ECO:0000313" key="9">
    <source>
        <dbReference type="Proteomes" id="UP000032552"/>
    </source>
</evidence>
<feature type="transmembrane region" description="Helical" evidence="6">
    <location>
        <begin position="397"/>
        <end position="417"/>
    </location>
</feature>
<dbReference type="CDD" id="cd17321">
    <property type="entry name" value="MFS_MMR_MDR_like"/>
    <property type="match status" value="1"/>
</dbReference>
<evidence type="ECO:0000256" key="5">
    <source>
        <dbReference type="ARBA" id="ARBA00023136"/>
    </source>
</evidence>
<dbReference type="Pfam" id="PF07690">
    <property type="entry name" value="MFS_1"/>
    <property type="match status" value="1"/>
</dbReference>
<dbReference type="PANTHER" id="PTHR42718">
    <property type="entry name" value="MAJOR FACILITATOR SUPERFAMILY MULTIDRUG TRANSPORTER MFSC"/>
    <property type="match status" value="1"/>
</dbReference>
<dbReference type="GO" id="GO:0005886">
    <property type="term" value="C:plasma membrane"/>
    <property type="evidence" value="ECO:0007669"/>
    <property type="project" value="UniProtKB-SubCell"/>
</dbReference>
<feature type="transmembrane region" description="Helical" evidence="6">
    <location>
        <begin position="167"/>
        <end position="185"/>
    </location>
</feature>
<dbReference type="PROSITE" id="PS50850">
    <property type="entry name" value="MFS"/>
    <property type="match status" value="1"/>
</dbReference>
<evidence type="ECO:0000256" key="6">
    <source>
        <dbReference type="SAM" id="Phobius"/>
    </source>
</evidence>
<proteinExistence type="predicted"/>
<dbReference type="AlphaFoldDB" id="A0A0C9NWI5"/>
<dbReference type="PANTHER" id="PTHR42718:SF9">
    <property type="entry name" value="MAJOR FACILITATOR SUPERFAMILY MULTIDRUG TRANSPORTER MFSC"/>
    <property type="match status" value="1"/>
</dbReference>
<feature type="transmembrane region" description="Helical" evidence="6">
    <location>
        <begin position="437"/>
        <end position="464"/>
    </location>
</feature>
<evidence type="ECO:0000256" key="2">
    <source>
        <dbReference type="ARBA" id="ARBA00022448"/>
    </source>
</evidence>
<name>A0A0C9NWI5_LACPA</name>
<feature type="transmembrane region" description="Helical" evidence="6">
    <location>
        <begin position="139"/>
        <end position="161"/>
    </location>
</feature>
<evidence type="ECO:0000259" key="7">
    <source>
        <dbReference type="PROSITE" id="PS50850"/>
    </source>
</evidence>
<keyword evidence="5 6" id="KW-0472">Membrane</keyword>
<dbReference type="InterPro" id="IPR020846">
    <property type="entry name" value="MFS_dom"/>
</dbReference>
<feature type="transmembrane region" description="Helical" evidence="6">
    <location>
        <begin position="355"/>
        <end position="376"/>
    </location>
</feature>
<feature type="transmembrane region" description="Helical" evidence="6">
    <location>
        <begin position="267"/>
        <end position="290"/>
    </location>
</feature>
<dbReference type="SUPFAM" id="SSF103473">
    <property type="entry name" value="MFS general substrate transporter"/>
    <property type="match status" value="1"/>
</dbReference>
<organism evidence="8 9">
    <name type="scientific">Lacticaseibacillus paracasei NRIC 0644</name>
    <dbReference type="NCBI Taxonomy" id="1435038"/>
    <lineage>
        <taxon>Bacteria</taxon>
        <taxon>Bacillati</taxon>
        <taxon>Bacillota</taxon>
        <taxon>Bacilli</taxon>
        <taxon>Lactobacillales</taxon>
        <taxon>Lactobacillaceae</taxon>
        <taxon>Lacticaseibacillus</taxon>
    </lineage>
</organism>
<dbReference type="GO" id="GO:0022857">
    <property type="term" value="F:transmembrane transporter activity"/>
    <property type="evidence" value="ECO:0007669"/>
    <property type="project" value="InterPro"/>
</dbReference>
<evidence type="ECO:0000256" key="1">
    <source>
        <dbReference type="ARBA" id="ARBA00004651"/>
    </source>
</evidence>
<dbReference type="Gene3D" id="1.20.1250.20">
    <property type="entry name" value="MFS general substrate transporter like domains"/>
    <property type="match status" value="1"/>
</dbReference>
<gene>
    <name evidence="8" type="ORF">LC0644_0889</name>
</gene>
<comment type="subcellular location">
    <subcellularLocation>
        <location evidence="1">Cell membrane</location>
        <topology evidence="1">Multi-pass membrane protein</topology>
    </subcellularLocation>
</comment>
<keyword evidence="2" id="KW-0813">Transport</keyword>
<dbReference type="PRINTS" id="PR01036">
    <property type="entry name" value="TCRTETB"/>
</dbReference>
<dbReference type="Proteomes" id="UP000032552">
    <property type="component" value="Unassembled WGS sequence"/>
</dbReference>
<keyword evidence="3 6" id="KW-0812">Transmembrane</keyword>
<evidence type="ECO:0000256" key="4">
    <source>
        <dbReference type="ARBA" id="ARBA00022989"/>
    </source>
</evidence>
<comment type="caution">
    <text evidence="8">The sequence shown here is derived from an EMBL/GenBank/DDBJ whole genome shotgun (WGS) entry which is preliminary data.</text>
</comment>